<feature type="region of interest" description="Disordered" evidence="2">
    <location>
        <begin position="22"/>
        <end position="122"/>
    </location>
</feature>
<keyword evidence="1" id="KW-0963">Cytoplasm</keyword>
<evidence type="ECO:0000256" key="2">
    <source>
        <dbReference type="SAM" id="MobiDB-lite"/>
    </source>
</evidence>
<protein>
    <recommendedName>
        <fullName evidence="1">Major sperm protein</fullName>
    </recommendedName>
</protein>
<feature type="compositionally biased region" description="Low complexity" evidence="2">
    <location>
        <begin position="30"/>
        <end position="44"/>
    </location>
</feature>
<comment type="function">
    <text evidence="1">Central component in molecular interactions underlying sperm crawling. Forms an extensive filament system that extends from sperm villipoda, along the leading edge of the pseudopod.</text>
</comment>
<dbReference type="InterPro" id="IPR051774">
    <property type="entry name" value="Sperm-specific_class_P"/>
</dbReference>
<dbReference type="AlphaFoldDB" id="A0A0C2CPT2"/>
<organism evidence="5 6">
    <name type="scientific">Ancylostoma duodenale</name>
    <dbReference type="NCBI Taxonomy" id="51022"/>
    <lineage>
        <taxon>Eukaryota</taxon>
        <taxon>Metazoa</taxon>
        <taxon>Ecdysozoa</taxon>
        <taxon>Nematoda</taxon>
        <taxon>Chromadorea</taxon>
        <taxon>Rhabditida</taxon>
        <taxon>Rhabditina</taxon>
        <taxon>Rhabditomorpha</taxon>
        <taxon>Strongyloidea</taxon>
        <taxon>Ancylostomatidae</taxon>
        <taxon>Ancylostomatinae</taxon>
        <taxon>Ancylostoma</taxon>
    </lineage>
</organism>
<accession>A0A0C2CPT2</accession>
<gene>
    <name evidence="5" type="ORF">ANCDUO_18115</name>
</gene>
<feature type="chain" id="PRO_5002159246" description="Major sperm protein" evidence="3">
    <location>
        <begin position="21"/>
        <end position="327"/>
    </location>
</feature>
<evidence type="ECO:0000259" key="4">
    <source>
        <dbReference type="PROSITE" id="PS50202"/>
    </source>
</evidence>
<keyword evidence="1" id="KW-0206">Cytoskeleton</keyword>
<dbReference type="Proteomes" id="UP000054047">
    <property type="component" value="Unassembled WGS sequence"/>
</dbReference>
<dbReference type="Pfam" id="PF00635">
    <property type="entry name" value="Motile_Sperm"/>
    <property type="match status" value="1"/>
</dbReference>
<dbReference type="SUPFAM" id="SSF49354">
    <property type="entry name" value="PapD-like"/>
    <property type="match status" value="1"/>
</dbReference>
<dbReference type="PROSITE" id="PS50202">
    <property type="entry name" value="MSP"/>
    <property type="match status" value="1"/>
</dbReference>
<feature type="signal peptide" evidence="3">
    <location>
        <begin position="1"/>
        <end position="20"/>
    </location>
</feature>
<dbReference type="InterPro" id="IPR008962">
    <property type="entry name" value="PapD-like_sf"/>
</dbReference>
<feature type="non-terminal residue" evidence="5">
    <location>
        <position position="327"/>
    </location>
</feature>
<keyword evidence="3" id="KW-0732">Signal</keyword>
<evidence type="ECO:0000256" key="1">
    <source>
        <dbReference type="RuleBase" id="RU003425"/>
    </source>
</evidence>
<dbReference type="EMBL" id="KN745436">
    <property type="protein sequence ID" value="KIH51792.1"/>
    <property type="molecule type" value="Genomic_DNA"/>
</dbReference>
<sequence length="327" mass="34739">MGIVCIPFALWIALNSLASCAKPRASPQVASAPRAPESSGSSSSNRRKESQSSRERKKAPPKATRVQKESNAPKPQPPKKEPPPEERKQPTPPPKKEEESQPREEKKPEPMPGQSVKTVKKEDVKVAGIADFIDQPRTTKAPLLVLKQEEGQEEDPGDGNYEDVDLTEAVAPEANVPLVTVDPPSATFPLTGGQSSHNILNVSENRIIFKMKCSNNNEYGIRPVFGFVEPAGNTMLLVTRLAGKPKEDKMVVEYVIAPAEAKDAMVAFRAAATTTTVQSITVPLVAVGPVPGAPGAAAVKQPVPAPMAAVKPMSAPVVPISPVPAAP</sequence>
<dbReference type="OrthoDB" id="10492422at2759"/>
<dbReference type="PANTHER" id="PTHR22947">
    <property type="entry name" value="MAJOR SPERM PROTEIN"/>
    <property type="match status" value="1"/>
</dbReference>
<feature type="domain" description="MSP" evidence="4">
    <location>
        <begin position="178"/>
        <end position="285"/>
    </location>
</feature>
<proteinExistence type="predicted"/>
<evidence type="ECO:0000256" key="3">
    <source>
        <dbReference type="SAM" id="SignalP"/>
    </source>
</evidence>
<dbReference type="Gene3D" id="2.60.40.10">
    <property type="entry name" value="Immunoglobulins"/>
    <property type="match status" value="1"/>
</dbReference>
<dbReference type="InterPro" id="IPR000535">
    <property type="entry name" value="MSP_dom"/>
</dbReference>
<evidence type="ECO:0000313" key="5">
    <source>
        <dbReference type="EMBL" id="KIH51792.1"/>
    </source>
</evidence>
<dbReference type="InterPro" id="IPR013783">
    <property type="entry name" value="Ig-like_fold"/>
</dbReference>
<keyword evidence="6" id="KW-1185">Reference proteome</keyword>
<feature type="compositionally biased region" description="Basic and acidic residues" evidence="2">
    <location>
        <begin position="78"/>
        <end position="109"/>
    </location>
</feature>
<evidence type="ECO:0000313" key="6">
    <source>
        <dbReference type="Proteomes" id="UP000054047"/>
    </source>
</evidence>
<dbReference type="PANTHER" id="PTHR22947:SF39">
    <property type="entry name" value="MSP DOMAIN-CONTAINING PROTEIN"/>
    <property type="match status" value="1"/>
</dbReference>
<reference evidence="5 6" key="1">
    <citation type="submission" date="2013-12" db="EMBL/GenBank/DDBJ databases">
        <title>Draft genome of the parsitic nematode Ancylostoma duodenale.</title>
        <authorList>
            <person name="Mitreva M."/>
        </authorList>
    </citation>
    <scope>NUCLEOTIDE SEQUENCE [LARGE SCALE GENOMIC DNA]</scope>
    <source>
        <strain evidence="5 6">Zhejiang</strain>
    </source>
</reference>
<name>A0A0C2CPT2_9BILA</name>